<dbReference type="InterPro" id="IPR006016">
    <property type="entry name" value="UspA"/>
</dbReference>
<dbReference type="AlphaFoldDB" id="A0A5C6ZHF3"/>
<name>A0A5C6ZHF3_9FLAO</name>
<dbReference type="EMBL" id="VORO01000015">
    <property type="protein sequence ID" value="TXD88319.1"/>
    <property type="molecule type" value="Genomic_DNA"/>
</dbReference>
<feature type="domain" description="UspA" evidence="2">
    <location>
        <begin position="5"/>
        <end position="124"/>
    </location>
</feature>
<evidence type="ECO:0000259" key="2">
    <source>
        <dbReference type="Pfam" id="PF00582"/>
    </source>
</evidence>
<dbReference type="Proteomes" id="UP000321578">
    <property type="component" value="Unassembled WGS sequence"/>
</dbReference>
<dbReference type="SUPFAM" id="SSF52402">
    <property type="entry name" value="Adenine nucleotide alpha hydrolases-like"/>
    <property type="match status" value="2"/>
</dbReference>
<dbReference type="PANTHER" id="PTHR46268">
    <property type="entry name" value="STRESS RESPONSE PROTEIN NHAX"/>
    <property type="match status" value="1"/>
</dbReference>
<comment type="caution">
    <text evidence="3">The sequence shown here is derived from an EMBL/GenBank/DDBJ whole genome shotgun (WGS) entry which is preliminary data.</text>
</comment>
<evidence type="ECO:0000313" key="3">
    <source>
        <dbReference type="EMBL" id="TXD88319.1"/>
    </source>
</evidence>
<sequence length="258" mass="29329">MKKISTILIPFDFSKISEDALEYAVKYVGNDENLKIMLGHISNDRHMDELKARFETVEKRHHDVLKNKIEWVSMRGELTEALIQIQKSEQIDLIIMGTSGGTSLEPTNTSKLVLEADCPVLVVPSNLGEFRLKKIALVLGKEEIDDTEVLRTLLNVSQKFNAKVHVITIENRPETFGYSETDENNENKIQYFLENFYSEHVFIENPDVVDGILSYATQRDIDVITILPRNHTKKGQPSEGQLTELLTLHSPIPILAID</sequence>
<organism evidence="3 4">
    <name type="scientific">Subsaximicrobium wynnwilliamsii</name>
    <dbReference type="NCBI Taxonomy" id="291179"/>
    <lineage>
        <taxon>Bacteria</taxon>
        <taxon>Pseudomonadati</taxon>
        <taxon>Bacteroidota</taxon>
        <taxon>Flavobacteriia</taxon>
        <taxon>Flavobacteriales</taxon>
        <taxon>Flavobacteriaceae</taxon>
        <taxon>Subsaximicrobium</taxon>
    </lineage>
</organism>
<dbReference type="OrthoDB" id="1522603at2"/>
<dbReference type="RefSeq" id="WP_147087119.1">
    <property type="nucleotide sequence ID" value="NZ_VORM01000009.1"/>
</dbReference>
<dbReference type="PANTHER" id="PTHR46268:SF6">
    <property type="entry name" value="UNIVERSAL STRESS PROTEIN UP12"/>
    <property type="match status" value="1"/>
</dbReference>
<reference evidence="3 4" key="1">
    <citation type="submission" date="2019-08" db="EMBL/GenBank/DDBJ databases">
        <title>Genomes of Subsaximicrobium wynnwilliamsii strains.</title>
        <authorList>
            <person name="Bowman J.P."/>
        </authorList>
    </citation>
    <scope>NUCLEOTIDE SEQUENCE [LARGE SCALE GENOMIC DNA]</scope>
    <source>
        <strain evidence="3 4">2-80-2</strain>
    </source>
</reference>
<protein>
    <submittedName>
        <fullName evidence="3">Universal stress protein</fullName>
    </submittedName>
</protein>
<comment type="similarity">
    <text evidence="1">Belongs to the universal stress protein A family.</text>
</comment>
<evidence type="ECO:0000256" key="1">
    <source>
        <dbReference type="ARBA" id="ARBA00008791"/>
    </source>
</evidence>
<proteinExistence type="inferred from homology"/>
<dbReference type="Pfam" id="PF00582">
    <property type="entry name" value="Usp"/>
    <property type="match status" value="1"/>
</dbReference>
<dbReference type="PRINTS" id="PR01438">
    <property type="entry name" value="UNVRSLSTRESS"/>
</dbReference>
<dbReference type="InterPro" id="IPR006015">
    <property type="entry name" value="Universal_stress_UspA"/>
</dbReference>
<evidence type="ECO:0000313" key="4">
    <source>
        <dbReference type="Proteomes" id="UP000321578"/>
    </source>
</evidence>
<accession>A0A5C6ZHF3</accession>
<gene>
    <name evidence="3" type="ORF">ESY86_13530</name>
</gene>
<keyword evidence="4" id="KW-1185">Reference proteome</keyword>
<dbReference type="CDD" id="cd00293">
    <property type="entry name" value="USP-like"/>
    <property type="match status" value="1"/>
</dbReference>
<dbReference type="Gene3D" id="3.40.50.12370">
    <property type="match status" value="1"/>
</dbReference>